<dbReference type="Proteomes" id="UP000324996">
    <property type="component" value="Unassembled WGS sequence"/>
</dbReference>
<organism evidence="3 4">
    <name type="scientific">Iodidimonas nitroreducens</name>
    <dbReference type="NCBI Taxonomy" id="1236968"/>
    <lineage>
        <taxon>Bacteria</taxon>
        <taxon>Pseudomonadati</taxon>
        <taxon>Pseudomonadota</taxon>
        <taxon>Alphaproteobacteria</taxon>
        <taxon>Iodidimonadales</taxon>
        <taxon>Iodidimonadaceae</taxon>
        <taxon>Iodidimonas</taxon>
    </lineage>
</organism>
<keyword evidence="4" id="KW-1185">Reference proteome</keyword>
<dbReference type="AlphaFoldDB" id="A0A5A7N6I8"/>
<keyword evidence="1" id="KW-0472">Membrane</keyword>
<feature type="transmembrane region" description="Helical" evidence="1">
    <location>
        <begin position="7"/>
        <end position="29"/>
    </location>
</feature>
<sequence length="315" mass="34707">METRAHHLLIGLFMLLMIAGLFAFVIWLAKVDVDQQYTRYEIFFEGSVAGLNEGSAVRLNGVPVGSVLDISIPRADPSKVRVLVRIESDVPILDGSMARLELQGFTGIAFVQISGGQEGEDIKPLEGRELAEIPSERSPIQQVFEEAPNLINEAILVVNNIKQLLGPDTQMRVANILQNIEMLSGELAARADGIDAVLVRVDEAVRDFQQTAQAFTRLAETTDGLMQNEVRGTFADAAEMARSADALADELTLLVADNREGVSRFVNTGLPEVARMIGDLRRLTMRLNMVVQKFEDRPIEALFGGQQPEYRGDEK</sequence>
<feature type="domain" description="Mce/MlaD" evidence="2">
    <location>
        <begin position="40"/>
        <end position="116"/>
    </location>
</feature>
<evidence type="ECO:0000313" key="3">
    <source>
        <dbReference type="EMBL" id="GER03607.1"/>
    </source>
</evidence>
<dbReference type="InterPro" id="IPR003399">
    <property type="entry name" value="Mce/MlaD"/>
</dbReference>
<keyword evidence="1" id="KW-0812">Transmembrane</keyword>
<comment type="caution">
    <text evidence="3">The sequence shown here is derived from an EMBL/GenBank/DDBJ whole genome shotgun (WGS) entry which is preliminary data.</text>
</comment>
<proteinExistence type="predicted"/>
<dbReference type="PANTHER" id="PTHR36698:SF2">
    <property type="entry name" value="MCE_MLAD DOMAIN-CONTAINING PROTEIN"/>
    <property type="match status" value="1"/>
</dbReference>
<dbReference type="PANTHER" id="PTHR36698">
    <property type="entry name" value="BLL5892 PROTEIN"/>
    <property type="match status" value="1"/>
</dbReference>
<dbReference type="EMBL" id="BKCN01000005">
    <property type="protein sequence ID" value="GER03607.1"/>
    <property type="molecule type" value="Genomic_DNA"/>
</dbReference>
<evidence type="ECO:0000256" key="1">
    <source>
        <dbReference type="SAM" id="Phobius"/>
    </source>
</evidence>
<reference evidence="3 4" key="1">
    <citation type="submission" date="2019-09" db="EMBL/GenBank/DDBJ databases">
        <title>NBRP : Genome information of microbial organism related human and environment.</title>
        <authorList>
            <person name="Hattori M."/>
            <person name="Oshima K."/>
            <person name="Inaba H."/>
            <person name="Suda W."/>
            <person name="Sakamoto M."/>
            <person name="Iino T."/>
            <person name="Kitahara M."/>
            <person name="Oshida Y."/>
            <person name="Iida T."/>
            <person name="Kudo T."/>
            <person name="Itoh T."/>
            <person name="Ohkuma M."/>
        </authorList>
    </citation>
    <scope>NUCLEOTIDE SEQUENCE [LARGE SCALE GENOMIC DNA]</scope>
    <source>
        <strain evidence="3 4">Q-1</strain>
    </source>
</reference>
<evidence type="ECO:0000259" key="2">
    <source>
        <dbReference type="Pfam" id="PF02470"/>
    </source>
</evidence>
<dbReference type="Pfam" id="PF02470">
    <property type="entry name" value="MlaD"/>
    <property type="match status" value="1"/>
</dbReference>
<keyword evidence="1" id="KW-1133">Transmembrane helix</keyword>
<evidence type="ECO:0000313" key="4">
    <source>
        <dbReference type="Proteomes" id="UP000324996"/>
    </source>
</evidence>
<accession>A0A5A7N6I8</accession>
<dbReference type="RefSeq" id="WP_042086006.1">
    <property type="nucleotide sequence ID" value="NZ_BKCN01000005.1"/>
</dbReference>
<gene>
    <name evidence="3" type="ORF">JCM17846_12890</name>
</gene>
<protein>
    <submittedName>
        <fullName evidence="3">ABC transporter permease</fullName>
    </submittedName>
</protein>
<name>A0A5A7N6I8_9PROT</name>